<proteinExistence type="predicted"/>
<feature type="region of interest" description="Disordered" evidence="1">
    <location>
        <begin position="103"/>
        <end position="123"/>
    </location>
</feature>
<organism evidence="2 3">
    <name type="scientific">Eragrostis curvula</name>
    <name type="common">weeping love grass</name>
    <dbReference type="NCBI Taxonomy" id="38414"/>
    <lineage>
        <taxon>Eukaryota</taxon>
        <taxon>Viridiplantae</taxon>
        <taxon>Streptophyta</taxon>
        <taxon>Embryophyta</taxon>
        <taxon>Tracheophyta</taxon>
        <taxon>Spermatophyta</taxon>
        <taxon>Magnoliopsida</taxon>
        <taxon>Liliopsida</taxon>
        <taxon>Poales</taxon>
        <taxon>Poaceae</taxon>
        <taxon>PACMAD clade</taxon>
        <taxon>Chloridoideae</taxon>
        <taxon>Eragrostideae</taxon>
        <taxon>Eragrostidinae</taxon>
        <taxon>Eragrostis</taxon>
    </lineage>
</organism>
<feature type="compositionally biased region" description="Basic residues" evidence="1">
    <location>
        <begin position="15"/>
        <end position="29"/>
    </location>
</feature>
<dbReference type="Proteomes" id="UP000324897">
    <property type="component" value="Chromosome 2"/>
</dbReference>
<accession>A0A5J9UP16</accession>
<keyword evidence="3" id="KW-1185">Reference proteome</keyword>
<dbReference type="Gramene" id="TVU25205">
    <property type="protein sequence ID" value="TVU25205"/>
    <property type="gene ID" value="EJB05_27693"/>
</dbReference>
<feature type="region of interest" description="Disordered" evidence="1">
    <location>
        <begin position="1"/>
        <end position="29"/>
    </location>
</feature>
<gene>
    <name evidence="2" type="ORF">EJB05_27693</name>
</gene>
<feature type="non-terminal residue" evidence="2">
    <location>
        <position position="1"/>
    </location>
</feature>
<evidence type="ECO:0008006" key="4">
    <source>
        <dbReference type="Google" id="ProtNLM"/>
    </source>
</evidence>
<evidence type="ECO:0000313" key="3">
    <source>
        <dbReference type="Proteomes" id="UP000324897"/>
    </source>
</evidence>
<dbReference type="EMBL" id="RWGY01000013">
    <property type="protein sequence ID" value="TVU25205.1"/>
    <property type="molecule type" value="Genomic_DNA"/>
</dbReference>
<dbReference type="SUPFAM" id="SSF54001">
    <property type="entry name" value="Cysteine proteinases"/>
    <property type="match status" value="1"/>
</dbReference>
<evidence type="ECO:0000313" key="2">
    <source>
        <dbReference type="EMBL" id="TVU25205.1"/>
    </source>
</evidence>
<dbReference type="InterPro" id="IPR038765">
    <property type="entry name" value="Papain-like_cys_pep_sf"/>
</dbReference>
<sequence length="913" mass="102518">MAEPSPSPSPLSSSRRPRFTPRPHLPRRRRRPRFLPIAIPVDLRLILPVYSPSPSAIHPTSLFPPSSFSPAASLLPHRHPRFNLMDEPDPNTPADVTRWNSERRKLDKIPSRTTSSRARKRTAEASTGCRNVCRRSESVVNQEKTNNVKKGKLWSRCTPKDLLQAITSLNDPQKKKIDDLHWGDFLSIKIDAVESRDLYCWLLDRVDTSTMTLVISPDKVLPLSPVLVHNVMALPMGGGDLPKVYYLDQLDHPLNDCDRKSTPRAAFFDRKKVEHLTINDKITDDKITDDNGHFISYGALSFKSQDGSCYESVEGPSVSISHPATTSGQLNVHVIQGAQQSIVDHQLKFAEDLGNLVDPQNASPEDVFGDDRQLDADGQSSNGGQNCGDGSVAVVGRQTSPHIDPQTVTSDASRAEMRQTSPINDRQAISSDSPVHAHDSEFNRGSPPVIPDVHNAPFPDRISDRHQIGPTDDTFDPNGIFASLYAECDAVQTPIQSHCVLPPSRGVAHYSSPVSTNNQLLPASDSEHTPVDALVTSTNTEAEINNNISNLQEDDCGNGDDEVQTKVLFARSSQIPGLEEMFRVKHPNEKFKLIPNDKPATIKRNDGMQIENVLSPYTTRKVRKPSKYVSPFKTGKSRKTPKVDVAMQLRDFLCASDNPFSSTTLIQIDDDPLTGEKIADCFSDENEVDMGILEAFVRCLIHDDMVHRPECYGYRIFVPPSVMSLLNSEELMQKEASEFKAGILAGALRSNLPTTDWSNLKMILVPMCHLGHFSVYCFNLEHNCIDILDPMDYKAGDIRFSDMHPKEWVDLMMSRLSSAFQRISNKSFKVFDSKRRYRFKVPMMNDEGEAIFFTMKFLEYFDGEENPLRTKIDPERSPQLKAEMLHYLMFHPLNEVEELPPEIERFRLPGVPF</sequence>
<dbReference type="Gene3D" id="3.40.395.10">
    <property type="entry name" value="Adenoviral Proteinase, Chain A"/>
    <property type="match status" value="1"/>
</dbReference>
<dbReference type="OrthoDB" id="682561at2759"/>
<reference evidence="2 3" key="1">
    <citation type="journal article" date="2019" name="Sci. Rep.">
        <title>A high-quality genome of Eragrostis curvula grass provides insights into Poaceae evolution and supports new strategies to enhance forage quality.</title>
        <authorList>
            <person name="Carballo J."/>
            <person name="Santos B.A.C.M."/>
            <person name="Zappacosta D."/>
            <person name="Garbus I."/>
            <person name="Selva J.P."/>
            <person name="Gallo C.A."/>
            <person name="Diaz A."/>
            <person name="Albertini E."/>
            <person name="Caccamo M."/>
            <person name="Echenique V."/>
        </authorList>
    </citation>
    <scope>NUCLEOTIDE SEQUENCE [LARGE SCALE GENOMIC DNA]</scope>
    <source>
        <strain evidence="3">cv. Victoria</strain>
        <tissue evidence="2">Leaf</tissue>
    </source>
</reference>
<feature type="region of interest" description="Disordered" evidence="1">
    <location>
        <begin position="356"/>
        <end position="451"/>
    </location>
</feature>
<dbReference type="AlphaFoldDB" id="A0A5J9UP16"/>
<name>A0A5J9UP16_9POAL</name>
<protein>
    <recommendedName>
        <fullName evidence="4">Ubiquitin-like protease family profile domain-containing protein</fullName>
    </recommendedName>
</protein>
<evidence type="ECO:0000256" key="1">
    <source>
        <dbReference type="SAM" id="MobiDB-lite"/>
    </source>
</evidence>
<comment type="caution">
    <text evidence="2">The sequence shown here is derived from an EMBL/GenBank/DDBJ whole genome shotgun (WGS) entry which is preliminary data.</text>
</comment>
<feature type="compositionally biased region" description="Polar residues" evidence="1">
    <location>
        <begin position="397"/>
        <end position="433"/>
    </location>
</feature>